<comment type="caution">
    <text evidence="2">The sequence shown here is derived from an EMBL/GenBank/DDBJ whole genome shotgun (WGS) entry which is preliminary data.</text>
</comment>
<evidence type="ECO:0000256" key="1">
    <source>
        <dbReference type="SAM" id="SignalP"/>
    </source>
</evidence>
<dbReference type="RefSeq" id="WP_188166089.1">
    <property type="nucleotide sequence ID" value="NZ_JACVVX010000006.1"/>
</dbReference>
<sequence>MTPKSFIPIAAGAVLFASSALANADTILITPEQEVVVREYIVEHPIEPMVEVPSDYELSVGSILPDGYEPGQLVLEQPLEREYQYVDIAGRTALIDPATREVVYIFND</sequence>
<evidence type="ECO:0000313" key="3">
    <source>
        <dbReference type="Proteomes" id="UP000643405"/>
    </source>
</evidence>
<protein>
    <submittedName>
        <fullName evidence="2">DUF1236 domain-containing protein</fullName>
    </submittedName>
</protein>
<feature type="signal peptide" evidence="1">
    <location>
        <begin position="1"/>
        <end position="24"/>
    </location>
</feature>
<feature type="chain" id="PRO_5035308070" evidence="1">
    <location>
        <begin position="25"/>
        <end position="108"/>
    </location>
</feature>
<organism evidence="2 3">
    <name type="scientific">Oryzicola mucosus</name>
    <dbReference type="NCBI Taxonomy" id="2767425"/>
    <lineage>
        <taxon>Bacteria</taxon>
        <taxon>Pseudomonadati</taxon>
        <taxon>Pseudomonadota</taxon>
        <taxon>Alphaproteobacteria</taxon>
        <taxon>Hyphomicrobiales</taxon>
        <taxon>Phyllobacteriaceae</taxon>
        <taxon>Oryzicola</taxon>
    </lineage>
</organism>
<dbReference type="EMBL" id="JACVVX010000006">
    <property type="protein sequence ID" value="MBD0416651.1"/>
    <property type="molecule type" value="Genomic_DNA"/>
</dbReference>
<dbReference type="AlphaFoldDB" id="A0A8J6U177"/>
<gene>
    <name evidence="2" type="ORF">ICI42_18520</name>
</gene>
<keyword evidence="1" id="KW-0732">Signal</keyword>
<proteinExistence type="predicted"/>
<name>A0A8J6U177_9HYPH</name>
<accession>A0A8J6U177</accession>
<reference evidence="2" key="1">
    <citation type="submission" date="2020-09" db="EMBL/GenBank/DDBJ databases">
        <title>Genome seq and assembly of Tianweitania sp.</title>
        <authorList>
            <person name="Chhetri G."/>
        </authorList>
    </citation>
    <scope>NUCLEOTIDE SEQUENCE</scope>
    <source>
        <strain evidence="2">Rool2</strain>
    </source>
</reference>
<evidence type="ECO:0000313" key="2">
    <source>
        <dbReference type="EMBL" id="MBD0416651.1"/>
    </source>
</evidence>
<keyword evidence="3" id="KW-1185">Reference proteome</keyword>
<dbReference type="Proteomes" id="UP000643405">
    <property type="component" value="Unassembled WGS sequence"/>
</dbReference>